<sequence length="225" mass="26296">MECNIMSRNNYKVPIRGGLFNVQKVQYSKETHTLLSRLIEESKLSIKQRKALLDNIKKGDGLICSDTTTNGRKFLKKKETLVPPSSSKKRSLDLILKSGAYERETFSSQHNREDRTKEICRLQNLMAYGTDIMSHGDFNYKQKIDLKEKYKDFTSEDEIFQYLLEDVKDRVDFLKEMEALGEEKTYRLIIEQEVASKMRQMLKINPVKFKELEDSSDIKSCTNKI</sequence>
<dbReference type="Pfam" id="PF05250">
    <property type="entry name" value="UPF0193"/>
    <property type="match status" value="1"/>
</dbReference>
<name>A0A1B6C4A7_9HEMI</name>
<dbReference type="EMBL" id="GEDC01029159">
    <property type="protein sequence ID" value="JAS08139.1"/>
    <property type="molecule type" value="Transcribed_RNA"/>
</dbReference>
<reference evidence="1" key="1">
    <citation type="submission" date="2015-12" db="EMBL/GenBank/DDBJ databases">
        <title>De novo transcriptome assembly of four potential Pierce s Disease insect vectors from Arizona vineyards.</title>
        <authorList>
            <person name="Tassone E.E."/>
        </authorList>
    </citation>
    <scope>NUCLEOTIDE SEQUENCE</scope>
</reference>
<dbReference type="PANTHER" id="PTHR28348:SF1">
    <property type="entry name" value="UPF0193 PROTEIN EVG1"/>
    <property type="match status" value="1"/>
</dbReference>
<dbReference type="AlphaFoldDB" id="A0A1B6C4A7"/>
<protein>
    <submittedName>
        <fullName evidence="1">Uncharacterized protein</fullName>
    </submittedName>
</protein>
<gene>
    <name evidence="1" type="ORF">g.4075</name>
</gene>
<organism evidence="1">
    <name type="scientific">Clastoptera arizonana</name>
    <name type="common">Arizona spittle bug</name>
    <dbReference type="NCBI Taxonomy" id="38151"/>
    <lineage>
        <taxon>Eukaryota</taxon>
        <taxon>Metazoa</taxon>
        <taxon>Ecdysozoa</taxon>
        <taxon>Arthropoda</taxon>
        <taxon>Hexapoda</taxon>
        <taxon>Insecta</taxon>
        <taxon>Pterygota</taxon>
        <taxon>Neoptera</taxon>
        <taxon>Paraneoptera</taxon>
        <taxon>Hemiptera</taxon>
        <taxon>Auchenorrhyncha</taxon>
        <taxon>Cercopoidea</taxon>
        <taxon>Clastopteridae</taxon>
        <taxon>Clastoptera</taxon>
    </lineage>
</organism>
<dbReference type="PANTHER" id="PTHR28348">
    <property type="entry name" value="UPF0193 PROTEIN EVG1"/>
    <property type="match status" value="1"/>
</dbReference>
<evidence type="ECO:0000313" key="1">
    <source>
        <dbReference type="EMBL" id="JAS08139.1"/>
    </source>
</evidence>
<proteinExistence type="predicted"/>
<dbReference type="InterPro" id="IPR007914">
    <property type="entry name" value="UPF0193"/>
</dbReference>
<accession>A0A1B6C4A7</accession>